<gene>
    <name evidence="5" type="ORF">FYJ35_06055</name>
</gene>
<dbReference type="AlphaFoldDB" id="A0A6L5X6M1"/>
<dbReference type="PANTHER" id="PTHR33392">
    <property type="entry name" value="POLYISOPRENYL-TEICHOIC ACID--PEPTIDOGLYCAN TEICHOIC ACID TRANSFERASE TAGU"/>
    <property type="match status" value="1"/>
</dbReference>
<dbReference type="InterPro" id="IPR050922">
    <property type="entry name" value="LytR/CpsA/Psr_CW_biosynth"/>
</dbReference>
<evidence type="ECO:0000256" key="1">
    <source>
        <dbReference type="ARBA" id="ARBA00006068"/>
    </source>
</evidence>
<organism evidence="5 6">
    <name type="scientific">Porcincola intestinalis</name>
    <dbReference type="NCBI Taxonomy" id="2606632"/>
    <lineage>
        <taxon>Bacteria</taxon>
        <taxon>Bacillati</taxon>
        <taxon>Bacillota</taxon>
        <taxon>Clostridia</taxon>
        <taxon>Lachnospirales</taxon>
        <taxon>Lachnospiraceae</taxon>
        <taxon>Porcincola</taxon>
    </lineage>
</organism>
<reference evidence="5 6" key="1">
    <citation type="submission" date="2019-08" db="EMBL/GenBank/DDBJ databases">
        <title>In-depth cultivation of the pig gut microbiome towards novel bacterial diversity and tailored functional studies.</title>
        <authorList>
            <person name="Wylensek D."/>
            <person name="Hitch T.C.A."/>
            <person name="Clavel T."/>
        </authorList>
    </citation>
    <scope>NUCLEOTIDE SEQUENCE [LARGE SCALE GENOMIC DNA]</scope>
    <source>
        <strain evidence="5 6">Oil+RF-744-WCA-WT-11</strain>
    </source>
</reference>
<comment type="similarity">
    <text evidence="1">Belongs to the LytR/CpsA/Psr (LCP) family.</text>
</comment>
<feature type="compositionally biased region" description="Low complexity" evidence="2">
    <location>
        <begin position="12"/>
        <end position="21"/>
    </location>
</feature>
<keyword evidence="3" id="KW-0472">Membrane</keyword>
<dbReference type="Pfam" id="PF03816">
    <property type="entry name" value="LytR_cpsA_psr"/>
    <property type="match status" value="1"/>
</dbReference>
<evidence type="ECO:0000256" key="2">
    <source>
        <dbReference type="SAM" id="MobiDB-lite"/>
    </source>
</evidence>
<feature type="transmembrane region" description="Helical" evidence="3">
    <location>
        <begin position="207"/>
        <end position="225"/>
    </location>
</feature>
<feature type="compositionally biased region" description="Basic and acidic residues" evidence="2">
    <location>
        <begin position="1"/>
        <end position="11"/>
    </location>
</feature>
<dbReference type="Gene3D" id="3.40.630.190">
    <property type="entry name" value="LCP protein"/>
    <property type="match status" value="1"/>
</dbReference>
<feature type="compositionally biased region" description="Polar residues" evidence="2">
    <location>
        <begin position="138"/>
        <end position="152"/>
    </location>
</feature>
<feature type="region of interest" description="Disordered" evidence="2">
    <location>
        <begin position="1"/>
        <end position="177"/>
    </location>
</feature>
<dbReference type="RefSeq" id="WP_154524598.1">
    <property type="nucleotide sequence ID" value="NZ_VULZ01000005.1"/>
</dbReference>
<feature type="compositionally biased region" description="Basic and acidic residues" evidence="2">
    <location>
        <begin position="54"/>
        <end position="80"/>
    </location>
</feature>
<feature type="compositionally biased region" description="Basic and acidic residues" evidence="2">
    <location>
        <begin position="22"/>
        <end position="31"/>
    </location>
</feature>
<sequence>MAYGRNNREKGSQSSRGSGSRYQDRDNRLYEEEQPYSRRRVSSRHQDGYGVGDSYDRQKEFGRPEGSWRSDQSGYRRRDEWNEDFYGQDGRADEERPGRRQSSRTHRWENDPYDDRYEGGYEDFDEDDVRKGRYTARRPQNSYEPSRWQDSSGLRGPNGMEQEPPRFQGNYGTEQEAPRFRGTYGTAHQSARSSGKRKSKKSGKSRFIVRLVLLIILSVVLFGVYRFSRLDRVHLGNILKNEGIQSQKGYQNFVIYGVDSREGQLTKDSHSDTIVICSINKSTKDVKMVSVYRDTYLDNTNGEFRKATECYFFGGPERSINMLNKNLDLDISDYVAVNFNAVVKAVDLIGGVDINVTEDELPYINGYQTENAQVTGAQITPVTSAGYQHLNGIQALAYCRIRYTSGDDYKRTERQRNVLTQIFEIAKKEGTTKMLQVADAMLPYISTSFSNTEIMGLVSEMSGLTLGDSTGFPFEQQPADTPAGDCVVPVNLTANVKELHAFLFGQNDYTPTSTVQSISQQIVTNTGIG</sequence>
<evidence type="ECO:0000259" key="4">
    <source>
        <dbReference type="Pfam" id="PF03816"/>
    </source>
</evidence>
<keyword evidence="3" id="KW-0812">Transmembrane</keyword>
<dbReference type="PANTHER" id="PTHR33392:SF6">
    <property type="entry name" value="POLYISOPRENYL-TEICHOIC ACID--PEPTIDOGLYCAN TEICHOIC ACID TRANSFERASE TAGU"/>
    <property type="match status" value="1"/>
</dbReference>
<comment type="caution">
    <text evidence="5">The sequence shown here is derived from an EMBL/GenBank/DDBJ whole genome shotgun (WGS) entry which is preliminary data.</text>
</comment>
<name>A0A6L5X6M1_9FIRM</name>
<keyword evidence="6" id="KW-1185">Reference proteome</keyword>
<keyword evidence="3" id="KW-1133">Transmembrane helix</keyword>
<protein>
    <recommendedName>
        <fullName evidence="4">Cell envelope-related transcriptional attenuator domain-containing protein</fullName>
    </recommendedName>
</protein>
<dbReference type="InterPro" id="IPR004474">
    <property type="entry name" value="LytR_CpsA_psr"/>
</dbReference>
<dbReference type="EMBL" id="VULZ01000005">
    <property type="protein sequence ID" value="MSS14606.1"/>
    <property type="molecule type" value="Genomic_DNA"/>
</dbReference>
<proteinExistence type="inferred from homology"/>
<accession>A0A6L5X6M1</accession>
<evidence type="ECO:0000256" key="3">
    <source>
        <dbReference type="SAM" id="Phobius"/>
    </source>
</evidence>
<evidence type="ECO:0000313" key="5">
    <source>
        <dbReference type="EMBL" id="MSS14606.1"/>
    </source>
</evidence>
<dbReference type="Proteomes" id="UP000481852">
    <property type="component" value="Unassembled WGS sequence"/>
</dbReference>
<evidence type="ECO:0000313" key="6">
    <source>
        <dbReference type="Proteomes" id="UP000481852"/>
    </source>
</evidence>
<dbReference type="NCBIfam" id="TIGR00350">
    <property type="entry name" value="lytR_cpsA_psr"/>
    <property type="match status" value="1"/>
</dbReference>
<feature type="domain" description="Cell envelope-related transcriptional attenuator" evidence="4">
    <location>
        <begin position="270"/>
        <end position="426"/>
    </location>
</feature>
<feature type="compositionally biased region" description="Basic and acidic residues" evidence="2">
    <location>
        <begin position="106"/>
        <end position="119"/>
    </location>
</feature>